<dbReference type="EMBL" id="JYGT01000008">
    <property type="protein sequence ID" value="KJQ75281.1"/>
    <property type="molecule type" value="Genomic_DNA"/>
</dbReference>
<reference evidence="9 10" key="1">
    <citation type="submission" date="2015-02" db="EMBL/GenBank/DDBJ databases">
        <title>Evolution of amylase-binding proteins of oral streptococcal species.</title>
        <authorList>
            <person name="Haase E.M."/>
        </authorList>
    </citation>
    <scope>NUCLEOTIDE SEQUENCE [LARGE SCALE GENOMIC DNA]</scope>
    <source>
        <strain evidence="9 10">UC921A</strain>
    </source>
</reference>
<dbReference type="Pfam" id="PF02601">
    <property type="entry name" value="Exonuc_VII_L"/>
    <property type="match status" value="1"/>
</dbReference>
<dbReference type="PANTHER" id="PTHR30008:SF0">
    <property type="entry name" value="EXODEOXYRIBONUCLEASE 7 LARGE SUBUNIT"/>
    <property type="match status" value="1"/>
</dbReference>
<dbReference type="Proteomes" id="UP000033489">
    <property type="component" value="Unassembled WGS sequence"/>
</dbReference>
<dbReference type="GO" id="GO:0008855">
    <property type="term" value="F:exodeoxyribonuclease VII activity"/>
    <property type="evidence" value="ECO:0007669"/>
    <property type="project" value="UniProtKB-UniRule"/>
</dbReference>
<keyword evidence="4 5" id="KW-0269">Exonuclease</keyword>
<comment type="subcellular location">
    <subcellularLocation>
        <location evidence="5 6">Cytoplasm</location>
    </subcellularLocation>
</comment>
<dbReference type="AlphaFoldDB" id="A0A0F2E0G6"/>
<comment type="similarity">
    <text evidence="5 6">Belongs to the XseA family.</text>
</comment>
<evidence type="ECO:0000256" key="1">
    <source>
        <dbReference type="ARBA" id="ARBA00022490"/>
    </source>
</evidence>
<dbReference type="CDD" id="cd04489">
    <property type="entry name" value="ExoVII_LU_OBF"/>
    <property type="match status" value="1"/>
</dbReference>
<evidence type="ECO:0000313" key="10">
    <source>
        <dbReference type="Proteomes" id="UP000033489"/>
    </source>
</evidence>
<protein>
    <recommendedName>
        <fullName evidence="5">Exodeoxyribonuclease 7 large subunit</fullName>
        <ecNumber evidence="5">3.1.11.6</ecNumber>
    </recommendedName>
    <alternativeName>
        <fullName evidence="5">Exodeoxyribonuclease VII large subunit</fullName>
        <shortName evidence="5">Exonuclease VII large subunit</shortName>
    </alternativeName>
</protein>
<evidence type="ECO:0000256" key="3">
    <source>
        <dbReference type="ARBA" id="ARBA00022801"/>
    </source>
</evidence>
<dbReference type="GO" id="GO:0006308">
    <property type="term" value="P:DNA catabolic process"/>
    <property type="evidence" value="ECO:0007669"/>
    <property type="project" value="UniProtKB-UniRule"/>
</dbReference>
<evidence type="ECO:0000259" key="8">
    <source>
        <dbReference type="Pfam" id="PF13742"/>
    </source>
</evidence>
<evidence type="ECO:0000256" key="6">
    <source>
        <dbReference type="RuleBase" id="RU004355"/>
    </source>
</evidence>
<name>A0A0F2E0G6_9STRE</name>
<organism evidence="9 10">
    <name type="scientific">Streptococcus infantis</name>
    <dbReference type="NCBI Taxonomy" id="68892"/>
    <lineage>
        <taxon>Bacteria</taxon>
        <taxon>Bacillati</taxon>
        <taxon>Bacillota</taxon>
        <taxon>Bacilli</taxon>
        <taxon>Lactobacillales</taxon>
        <taxon>Streptococcaceae</taxon>
        <taxon>Streptococcus</taxon>
    </lineage>
</organism>
<dbReference type="GO" id="GO:0009318">
    <property type="term" value="C:exodeoxyribonuclease VII complex"/>
    <property type="evidence" value="ECO:0007669"/>
    <property type="project" value="UniProtKB-UniRule"/>
</dbReference>
<accession>A0A0F2E0G6</accession>
<dbReference type="PATRIC" id="fig|28037.216.peg.1006"/>
<dbReference type="RefSeq" id="WP_045614956.1">
    <property type="nucleotide sequence ID" value="NZ_JYGT01000008.1"/>
</dbReference>
<dbReference type="InterPro" id="IPR003753">
    <property type="entry name" value="Exonuc_VII_L"/>
</dbReference>
<dbReference type="GO" id="GO:0003676">
    <property type="term" value="F:nucleic acid binding"/>
    <property type="evidence" value="ECO:0007669"/>
    <property type="project" value="InterPro"/>
</dbReference>
<comment type="subunit">
    <text evidence="5">Heterooligomer composed of large and small subunits.</text>
</comment>
<dbReference type="GO" id="GO:0005737">
    <property type="term" value="C:cytoplasm"/>
    <property type="evidence" value="ECO:0007669"/>
    <property type="project" value="UniProtKB-SubCell"/>
</dbReference>
<dbReference type="InterPro" id="IPR020579">
    <property type="entry name" value="Exonuc_VII_lsu_C"/>
</dbReference>
<proteinExistence type="inferred from homology"/>
<dbReference type="NCBIfam" id="TIGR00237">
    <property type="entry name" value="xseA"/>
    <property type="match status" value="1"/>
</dbReference>
<keyword evidence="2 5" id="KW-0540">Nuclease</keyword>
<dbReference type="InterPro" id="IPR025824">
    <property type="entry name" value="OB-fold_nuc-bd_dom"/>
</dbReference>
<dbReference type="EC" id="3.1.11.6" evidence="5"/>
<comment type="catalytic activity">
    <reaction evidence="5 6">
        <text>Exonucleolytic cleavage in either 5'- to 3'- or 3'- to 5'-direction to yield nucleoside 5'-phosphates.</text>
        <dbReference type="EC" id="3.1.11.6"/>
    </reaction>
</comment>
<dbReference type="PANTHER" id="PTHR30008">
    <property type="entry name" value="EXODEOXYRIBONUCLEASE 7 LARGE SUBUNIT"/>
    <property type="match status" value="1"/>
</dbReference>
<dbReference type="HAMAP" id="MF_00378">
    <property type="entry name" value="Exonuc_7_L"/>
    <property type="match status" value="1"/>
</dbReference>
<gene>
    <name evidence="5 9" type="primary">xseA</name>
    <name evidence="9" type="ORF">TZ94_01043</name>
</gene>
<dbReference type="Pfam" id="PF13742">
    <property type="entry name" value="tRNA_anti_2"/>
    <property type="match status" value="1"/>
</dbReference>
<dbReference type="OrthoDB" id="9802795at2"/>
<keyword evidence="3 5" id="KW-0378">Hydrolase</keyword>
<evidence type="ECO:0000259" key="7">
    <source>
        <dbReference type="Pfam" id="PF02601"/>
    </source>
</evidence>
<evidence type="ECO:0000256" key="4">
    <source>
        <dbReference type="ARBA" id="ARBA00022839"/>
    </source>
</evidence>
<evidence type="ECO:0000256" key="5">
    <source>
        <dbReference type="HAMAP-Rule" id="MF_00378"/>
    </source>
</evidence>
<feature type="domain" description="Exonuclease VII large subunit C-terminal" evidence="7">
    <location>
        <begin position="122"/>
        <end position="436"/>
    </location>
</feature>
<evidence type="ECO:0000256" key="2">
    <source>
        <dbReference type="ARBA" id="ARBA00022722"/>
    </source>
</evidence>
<comment type="caution">
    <text evidence="9">The sequence shown here is derived from an EMBL/GenBank/DDBJ whole genome shotgun (WGS) entry which is preliminary data.</text>
</comment>
<sequence>MEKYLSVTTLTKYLKMKFDKDPYLERVYLTGQVSNFRKRPTHQYFSLKDDRAVIQATIWSGIYQKLGFDLEEGMKINVVGRVQVYEPSGSYSIIIEKAEPDGVGTLALQFEQLKKKLSEEGLFQDRFKQVIPQFANRIGVVTSRSGAVIQDIITTVSRRFPGVEIILYPTKVQGEGAAEEIALNIAKANERDDLDVLIIGRGGGSIEDLWAFNEEIVVRAIFESRLPIISSVGHETDVTLSDFVADKRAATPTAAAELATPVTKLDLLTYLKNQERRMATSVQNTLSKKEKALKVLSQSVIFRQPERLYDGYLQRLDQLQLRLKQSINTELVRQQQKVLEQVHRLEQLSPINKIHRYQDRLLQLEKLLRSQMAVVYDAKVAEVKRLSEALLMLDTSRIVARGYAIVKKEDAVVSSAKDLKKTDQVTLMMRDGQVELEVKDVKTEEI</sequence>
<evidence type="ECO:0000313" key="9">
    <source>
        <dbReference type="EMBL" id="KJQ75281.1"/>
    </source>
</evidence>
<keyword evidence="1 5" id="KW-0963">Cytoplasm</keyword>
<feature type="domain" description="OB-fold nucleic acid binding" evidence="8">
    <location>
        <begin position="5"/>
        <end position="97"/>
    </location>
</feature>
<comment type="function">
    <text evidence="5">Bidirectionally degrades single-stranded DNA into large acid-insoluble oligonucleotides, which are then degraded further into small acid-soluble oligonucleotides.</text>
</comment>